<reference evidence="3 6" key="2">
    <citation type="submission" date="2019-12" db="EMBL/GenBank/DDBJ databases">
        <title>Draft genome sequence of Labilibaculum sp. strain 44 isolated from deep waters of Black Sea.</title>
        <authorList>
            <person name="Yadav S."/>
            <person name="Villanueva L."/>
        </authorList>
    </citation>
    <scope>NUCLEOTIDE SEQUENCE [LARGE SCALE GENOMIC DNA]</scope>
    <source>
        <strain evidence="3 6">44</strain>
    </source>
</reference>
<evidence type="ECO:0000313" key="5">
    <source>
        <dbReference type="Proteomes" id="UP000285951"/>
    </source>
</evidence>
<name>A0A7M4D8K8_9BACT</name>
<keyword evidence="1" id="KW-1133">Transmembrane helix</keyword>
<keyword evidence="1" id="KW-0472">Membrane</keyword>
<keyword evidence="1" id="KW-0812">Transmembrane</keyword>
<dbReference type="AlphaFoldDB" id="A0A7M4D8K8"/>
<feature type="transmembrane region" description="Helical" evidence="1">
    <location>
        <begin position="173"/>
        <end position="193"/>
    </location>
</feature>
<protein>
    <recommendedName>
        <fullName evidence="7">Protein BatD</fullName>
    </recommendedName>
</protein>
<keyword evidence="5" id="KW-1185">Reference proteome</keyword>
<evidence type="ECO:0000313" key="3">
    <source>
        <dbReference type="EMBL" id="MUP38987.1"/>
    </source>
</evidence>
<evidence type="ECO:0000256" key="1">
    <source>
        <dbReference type="SAM" id="Phobius"/>
    </source>
</evidence>
<dbReference type="RefSeq" id="WP_156196495.1">
    <property type="nucleotide sequence ID" value="NZ_QTZN02000037.1"/>
</dbReference>
<organism evidence="3 6">
    <name type="scientific">Labilibaculum euxinus</name>
    <dbReference type="NCBI Taxonomy" id="2686357"/>
    <lineage>
        <taxon>Bacteria</taxon>
        <taxon>Pseudomonadati</taxon>
        <taxon>Bacteroidota</taxon>
        <taxon>Bacteroidia</taxon>
        <taxon>Marinilabiliales</taxon>
        <taxon>Marinifilaceae</taxon>
        <taxon>Labilibaculum</taxon>
    </lineage>
</organism>
<evidence type="ECO:0000313" key="6">
    <source>
        <dbReference type="Proteomes" id="UP000462449"/>
    </source>
</evidence>
<feature type="chain" id="PRO_5029489493" description="Protein BatD" evidence="2">
    <location>
        <begin position="35"/>
        <end position="343"/>
    </location>
</feature>
<feature type="signal peptide" evidence="2">
    <location>
        <begin position="1"/>
        <end position="34"/>
    </location>
</feature>
<dbReference type="OrthoDB" id="9807384at2"/>
<accession>A0A7M4D8K8</accession>
<gene>
    <name evidence="4" type="ORF">DWB62_014295</name>
    <name evidence="3" type="ORF">GNY23_14295</name>
</gene>
<evidence type="ECO:0000313" key="4">
    <source>
        <dbReference type="EMBL" id="MVB08192.1"/>
    </source>
</evidence>
<reference evidence="4 5" key="1">
    <citation type="submission" date="2019-11" db="EMBL/GenBank/DDBJ databases">
        <title>Draft genome sequence of Labilibaculum sp. strain SYP isolated from Black Sea.</title>
        <authorList>
            <person name="Yadav S."/>
            <person name="Villanueva L."/>
        </authorList>
    </citation>
    <scope>NUCLEOTIDE SEQUENCE [LARGE SCALE GENOMIC DNA]</scope>
    <source>
        <strain evidence="4 5">44</strain>
    </source>
</reference>
<dbReference type="EMBL" id="QTZN02000037">
    <property type="protein sequence ID" value="MVB08192.1"/>
    <property type="molecule type" value="Genomic_DNA"/>
</dbReference>
<dbReference type="Proteomes" id="UP000285951">
    <property type="component" value="Unassembled WGS sequence"/>
</dbReference>
<dbReference type="EMBL" id="WOTW01000037">
    <property type="protein sequence ID" value="MUP38987.1"/>
    <property type="molecule type" value="Genomic_DNA"/>
</dbReference>
<dbReference type="Proteomes" id="UP000462449">
    <property type="component" value="Unassembled WGS sequence"/>
</dbReference>
<proteinExistence type="predicted"/>
<comment type="caution">
    <text evidence="3">The sequence shown here is derived from an EMBL/GenBank/DDBJ whole genome shotgun (WGS) entry which is preliminary data.</text>
</comment>
<evidence type="ECO:0000256" key="2">
    <source>
        <dbReference type="SAM" id="SignalP"/>
    </source>
</evidence>
<keyword evidence="2" id="KW-0732">Signal</keyword>
<sequence length="343" mass="38932">MTNRMNIPNKLFAKALVAFAIVLGATFSSFSSFAQEEEKGINYSAQLDTNVIVIGDQINLLLSIEQPKSLRVEFPVFMDSIGSGVEIIKQSPQDTIPLENGNIKVNKNFLITSFDDGVHKMNPFEFKIHDENLMNIIRTDTMLLGVKTFDIDTSKANFDIVMPIHTPIAFAEIAPWVFGGLIVAALIVLLILYMRKRKKNQPLFVKAKPAEPAHIIALRKLDEIKKQKLWETGKVKQFHSDLTDTIRYYLDERFQLSTQESTTDEILKAVNAVEVNSDWHAKLKDILERADLAKFAKFTPLQDENELSLKFAYKIIETTIVEEAPAKEEKESIAVEETKKEEK</sequence>
<evidence type="ECO:0008006" key="7">
    <source>
        <dbReference type="Google" id="ProtNLM"/>
    </source>
</evidence>